<organism evidence="3 4">
    <name type="scientific">Mycena chlorophos</name>
    <name type="common">Agaric fungus</name>
    <name type="synonym">Agaricus chlorophos</name>
    <dbReference type="NCBI Taxonomy" id="658473"/>
    <lineage>
        <taxon>Eukaryota</taxon>
        <taxon>Fungi</taxon>
        <taxon>Dikarya</taxon>
        <taxon>Basidiomycota</taxon>
        <taxon>Agaricomycotina</taxon>
        <taxon>Agaricomycetes</taxon>
        <taxon>Agaricomycetidae</taxon>
        <taxon>Agaricales</taxon>
        <taxon>Marasmiineae</taxon>
        <taxon>Mycenaceae</taxon>
        <taxon>Mycena</taxon>
    </lineage>
</organism>
<dbReference type="Pfam" id="PF00144">
    <property type="entry name" value="Beta-lactamase"/>
    <property type="match status" value="1"/>
</dbReference>
<accession>A0ABQ0MDW9</accession>
<evidence type="ECO:0000256" key="1">
    <source>
        <dbReference type="ARBA" id="ARBA00038215"/>
    </source>
</evidence>
<comment type="similarity">
    <text evidence="1">Belongs to the peptidase S12 family.</text>
</comment>
<keyword evidence="4" id="KW-1185">Reference proteome</keyword>
<feature type="domain" description="Beta-lactamase-related" evidence="2">
    <location>
        <begin position="71"/>
        <end position="175"/>
    </location>
</feature>
<dbReference type="PANTHER" id="PTHR46825:SF9">
    <property type="entry name" value="BETA-LACTAMASE-RELATED DOMAIN-CONTAINING PROTEIN"/>
    <property type="match status" value="1"/>
</dbReference>
<name>A0ABQ0MDW9_MYCCL</name>
<evidence type="ECO:0000313" key="3">
    <source>
        <dbReference type="EMBL" id="GAT61299.1"/>
    </source>
</evidence>
<dbReference type="SUPFAM" id="SSF56601">
    <property type="entry name" value="beta-lactamase/transpeptidase-like"/>
    <property type="match status" value="1"/>
</dbReference>
<dbReference type="Gene3D" id="3.40.710.10">
    <property type="entry name" value="DD-peptidase/beta-lactamase superfamily"/>
    <property type="match status" value="1"/>
</dbReference>
<dbReference type="InterPro" id="IPR001466">
    <property type="entry name" value="Beta-lactam-related"/>
</dbReference>
<gene>
    <name evidence="3" type="ORF">MCHLO_17332</name>
</gene>
<dbReference type="InterPro" id="IPR012338">
    <property type="entry name" value="Beta-lactam/transpept-like"/>
</dbReference>
<dbReference type="InterPro" id="IPR050491">
    <property type="entry name" value="AmpC-like"/>
</dbReference>
<dbReference type="PANTHER" id="PTHR46825">
    <property type="entry name" value="D-ALANYL-D-ALANINE-CARBOXYPEPTIDASE/ENDOPEPTIDASE AMPH"/>
    <property type="match status" value="1"/>
</dbReference>
<protein>
    <recommendedName>
        <fullName evidence="2">Beta-lactamase-related domain-containing protein</fullName>
    </recommendedName>
</protein>
<sequence length="184" mass="20267">MLAFLALFPAVLALTTPFQQPFSLPKDPDARRKLIPPHIDAFIREQQAYWNSSGLAVAVVRRSGLDEPRHSPEDEWDVEFGSYGVARADGTPVSPDTLFAIASDSKLFTAVGVGLLVKNESLRAARGTELRWDTKVKDVLGSEWGLMDEDMENGATLQDMLSHRTGMPRHDLSGFARKGGLVEM</sequence>
<evidence type="ECO:0000259" key="2">
    <source>
        <dbReference type="Pfam" id="PF00144"/>
    </source>
</evidence>
<dbReference type="EMBL" id="DF850019">
    <property type="protein sequence ID" value="GAT61299.1"/>
    <property type="molecule type" value="Genomic_DNA"/>
</dbReference>
<dbReference type="Proteomes" id="UP000815677">
    <property type="component" value="Unassembled WGS sequence"/>
</dbReference>
<reference evidence="3" key="1">
    <citation type="submission" date="2014-09" db="EMBL/GenBank/DDBJ databases">
        <title>Genome sequence of the luminous mushroom Mycena chlorophos for searching fungal bioluminescence genes.</title>
        <authorList>
            <person name="Tanaka Y."/>
            <person name="Kasuga D."/>
            <person name="Oba Y."/>
            <person name="Hase S."/>
            <person name="Sato K."/>
            <person name="Oba Y."/>
            <person name="Sakakibara Y."/>
        </authorList>
    </citation>
    <scope>NUCLEOTIDE SEQUENCE</scope>
</reference>
<proteinExistence type="inferred from homology"/>
<evidence type="ECO:0000313" key="4">
    <source>
        <dbReference type="Proteomes" id="UP000815677"/>
    </source>
</evidence>